<dbReference type="Proteomes" id="UP000288096">
    <property type="component" value="Unassembled WGS sequence"/>
</dbReference>
<accession>A0A401FUM8</accession>
<evidence type="ECO:0000313" key="3">
    <source>
        <dbReference type="Proteomes" id="UP000288096"/>
    </source>
</evidence>
<dbReference type="GO" id="GO:0005829">
    <property type="term" value="C:cytosol"/>
    <property type="evidence" value="ECO:0007669"/>
    <property type="project" value="TreeGrafter"/>
</dbReference>
<dbReference type="GO" id="GO:0008767">
    <property type="term" value="F:UDP-galactopyranose mutase activity"/>
    <property type="evidence" value="ECO:0007669"/>
    <property type="project" value="TreeGrafter"/>
</dbReference>
<name>A0A401FUM8_9BACT</name>
<dbReference type="SUPFAM" id="SSF51971">
    <property type="entry name" value="Nucleotide-binding domain"/>
    <property type="match status" value="1"/>
</dbReference>
<dbReference type="InterPro" id="IPR002937">
    <property type="entry name" value="Amino_oxidase"/>
</dbReference>
<dbReference type="OrthoDB" id="9772594at2"/>
<dbReference type="GO" id="GO:0016491">
    <property type="term" value="F:oxidoreductase activity"/>
    <property type="evidence" value="ECO:0007669"/>
    <property type="project" value="InterPro"/>
</dbReference>
<reference evidence="3" key="2">
    <citation type="submission" date="2019-01" db="EMBL/GenBank/DDBJ databases">
        <title>Genome sequence of Desulfonema ishimotonii strain Tokyo 01.</title>
        <authorList>
            <person name="Fukui M."/>
        </authorList>
    </citation>
    <scope>NUCLEOTIDE SEQUENCE [LARGE SCALE GENOMIC DNA]</scope>
    <source>
        <strain evidence="3">Tokyo 01</strain>
    </source>
</reference>
<dbReference type="PANTHER" id="PTHR21197">
    <property type="entry name" value="UDP-GALACTOPYRANOSE MUTASE"/>
    <property type="match status" value="1"/>
</dbReference>
<keyword evidence="3" id="KW-1185">Reference proteome</keyword>
<dbReference type="InterPro" id="IPR036188">
    <property type="entry name" value="FAD/NAD-bd_sf"/>
</dbReference>
<dbReference type="EMBL" id="BEXT01000001">
    <property type="protein sequence ID" value="GBC60669.1"/>
    <property type="molecule type" value="Genomic_DNA"/>
</dbReference>
<protein>
    <recommendedName>
        <fullName evidence="1">Amine oxidase domain-containing protein</fullName>
    </recommendedName>
</protein>
<dbReference type="AlphaFoldDB" id="A0A401FUM8"/>
<evidence type="ECO:0000259" key="1">
    <source>
        <dbReference type="Pfam" id="PF01593"/>
    </source>
</evidence>
<dbReference type="Gene3D" id="3.50.50.60">
    <property type="entry name" value="FAD/NAD(P)-binding domain"/>
    <property type="match status" value="1"/>
</dbReference>
<sequence>MSQKKAIIAGAGPAGLTAAYELLEKTDIRPVIYEMSGDIGGISKTVNYKGNRIDIGGHRFFSKSDRVMAWWQNIMPLQGAPAKDDILLKREVPVSEKADAPDPEESSRVMLIRSRLSRIFFLRKFFDYPVSLNFRTVSNLGLNRLIKVGLSYLKIRLCPIREEKSLEDFFINRFGEELYLTFFRDYTEKVWGVPCNRIRPEWGAQRIKGLSVTSAILHALKAMISSDTSIDQKDTETSLIEQFMYPKFGPGQMWEEVARRIQERGGEIHMHHRVVGVKTNGKTVSGVQVQNGLTGEEISLSPDYFFSTMPVKELIQSFDGNVPEPVKDVASGLIYRDFITVGLLLKKLKIRNETRIRTVNNIVPDNWIYIQERDVKLGRLQVFNNWSPYMVKASDNVWIGLEYFCNEGDALWSMADADFARFAIHELTKIDVIEEADVIDHVVIRMPKTYPAYFGSYDRFHVIRDFAGRFENLFLIGRNGMHKYNNADHSMLTAMIAVENIVNGVSSKNNIWEVNTEEEYHEDK</sequence>
<dbReference type="PANTHER" id="PTHR21197:SF0">
    <property type="entry name" value="UDP-GALACTOPYRANOSE MUTASE"/>
    <property type="match status" value="1"/>
</dbReference>
<comment type="caution">
    <text evidence="2">The sequence shown here is derived from an EMBL/GenBank/DDBJ whole genome shotgun (WGS) entry which is preliminary data.</text>
</comment>
<dbReference type="RefSeq" id="WP_124328057.1">
    <property type="nucleotide sequence ID" value="NZ_BEXT01000001.1"/>
</dbReference>
<evidence type="ECO:0000313" key="2">
    <source>
        <dbReference type="EMBL" id="GBC60669.1"/>
    </source>
</evidence>
<dbReference type="NCBIfam" id="NF005548">
    <property type="entry name" value="PRK07208.1-4"/>
    <property type="match status" value="1"/>
</dbReference>
<dbReference type="NCBIfam" id="NF005549">
    <property type="entry name" value="PRK07208.1-5"/>
    <property type="match status" value="1"/>
</dbReference>
<dbReference type="Pfam" id="PF01593">
    <property type="entry name" value="Amino_oxidase"/>
    <property type="match status" value="1"/>
</dbReference>
<proteinExistence type="predicted"/>
<feature type="domain" description="Amine oxidase" evidence="1">
    <location>
        <begin position="14"/>
        <end position="343"/>
    </location>
</feature>
<reference evidence="3" key="1">
    <citation type="submission" date="2017-11" db="EMBL/GenBank/DDBJ databases">
        <authorList>
            <person name="Watanabe M."/>
            <person name="Kojima H."/>
        </authorList>
    </citation>
    <scope>NUCLEOTIDE SEQUENCE [LARGE SCALE GENOMIC DNA]</scope>
    <source>
        <strain evidence="3">Tokyo 01</strain>
    </source>
</reference>
<dbReference type="GO" id="GO:0050660">
    <property type="term" value="F:flavin adenine dinucleotide binding"/>
    <property type="evidence" value="ECO:0007669"/>
    <property type="project" value="TreeGrafter"/>
</dbReference>
<dbReference type="NCBIfam" id="NF005546">
    <property type="entry name" value="PRK07208.1-2"/>
    <property type="match status" value="1"/>
</dbReference>
<gene>
    <name evidence="2" type="ORF">DENIS_1626</name>
</gene>
<organism evidence="2 3">
    <name type="scientific">Desulfonema ishimotonii</name>
    <dbReference type="NCBI Taxonomy" id="45657"/>
    <lineage>
        <taxon>Bacteria</taxon>
        <taxon>Pseudomonadati</taxon>
        <taxon>Thermodesulfobacteriota</taxon>
        <taxon>Desulfobacteria</taxon>
        <taxon>Desulfobacterales</taxon>
        <taxon>Desulfococcaceae</taxon>
        <taxon>Desulfonema</taxon>
    </lineage>
</organism>